<keyword evidence="2" id="KW-1185">Reference proteome</keyword>
<evidence type="ECO:0000313" key="1">
    <source>
        <dbReference type="EMBL" id="EPE99652.1"/>
    </source>
</evidence>
<dbReference type="Proteomes" id="UP000014411">
    <property type="component" value="Unassembled WGS sequence"/>
</dbReference>
<name>S3HLF1_9HYPH</name>
<dbReference type="HOGENOM" id="CLU_2540214_0_0_5"/>
<dbReference type="EMBL" id="AEYE02000004">
    <property type="protein sequence ID" value="EPE99652.1"/>
    <property type="molecule type" value="Genomic_DNA"/>
</dbReference>
<dbReference type="AlphaFoldDB" id="S3HLF1"/>
<organism evidence="1 2">
    <name type="scientific">Rhizobium grahamii CCGE 502</name>
    <dbReference type="NCBI Taxonomy" id="990285"/>
    <lineage>
        <taxon>Bacteria</taxon>
        <taxon>Pseudomonadati</taxon>
        <taxon>Pseudomonadota</taxon>
        <taxon>Alphaproteobacteria</taxon>
        <taxon>Hyphomicrobiales</taxon>
        <taxon>Rhizobiaceae</taxon>
        <taxon>Rhizobium/Agrobacterium group</taxon>
        <taxon>Rhizobium</taxon>
    </lineage>
</organism>
<gene>
    <name evidence="1" type="ORF">RGCCGE502_03082</name>
</gene>
<comment type="caution">
    <text evidence="1">The sequence shown here is derived from an EMBL/GenBank/DDBJ whole genome shotgun (WGS) entry which is preliminary data.</text>
</comment>
<proteinExistence type="predicted"/>
<reference evidence="1 2" key="1">
    <citation type="journal article" date="2012" name="J. Bacteriol.">
        <title>Genome sequence of Rhizobium grahamii CCGE502, a broad-host-range symbiont with low nodulation competitiveness in Phaseolus vulgaris.</title>
        <authorList>
            <person name="Althabegoiti M.J."/>
            <person name="Lozano L."/>
            <person name="Torres-Tejerizo G."/>
            <person name="Ormeno-Orrillo E."/>
            <person name="Rogel M.A."/>
            <person name="Gonzalez V."/>
            <person name="Martinez-Romero E."/>
        </authorList>
    </citation>
    <scope>NUCLEOTIDE SEQUENCE [LARGE SCALE GENOMIC DNA]</scope>
    <source>
        <strain evidence="1 2">CCGE 502</strain>
    </source>
</reference>
<protein>
    <submittedName>
        <fullName evidence="1">Uncharacterized protein</fullName>
    </submittedName>
</protein>
<sequence length="83" mass="8814">MEVIEGSRIVDAGAVEKALLSAGISQAGRVALFAQIATGWRITEAATAEADAHEYVLLLTNDLGKFIAAMVARVDLRRRTSEG</sequence>
<evidence type="ECO:0000313" key="2">
    <source>
        <dbReference type="Proteomes" id="UP000014411"/>
    </source>
</evidence>
<accession>S3HLF1</accession>